<dbReference type="AlphaFoldDB" id="A0A016VR82"/>
<reference evidence="3" key="1">
    <citation type="journal article" date="2015" name="Nat. Genet.">
        <title>The genome and transcriptome of the zoonotic hookworm Ancylostoma ceylanicum identify infection-specific gene families.</title>
        <authorList>
            <person name="Schwarz E.M."/>
            <person name="Hu Y."/>
            <person name="Antoshechkin I."/>
            <person name="Miller M.M."/>
            <person name="Sternberg P.W."/>
            <person name="Aroian R.V."/>
        </authorList>
    </citation>
    <scope>NUCLEOTIDE SEQUENCE</scope>
    <source>
        <strain evidence="3">HY135</strain>
    </source>
</reference>
<keyword evidence="3" id="KW-1185">Reference proteome</keyword>
<comment type="caution">
    <text evidence="2">The sequence shown here is derived from an EMBL/GenBank/DDBJ whole genome shotgun (WGS) entry which is preliminary data.</text>
</comment>
<dbReference type="Proteomes" id="UP000024635">
    <property type="component" value="Unassembled WGS sequence"/>
</dbReference>
<dbReference type="OrthoDB" id="10474998at2759"/>
<name>A0A016VR82_9BILA</name>
<dbReference type="EMBL" id="JARK01001341">
    <property type="protein sequence ID" value="EYC29846.1"/>
    <property type="molecule type" value="Genomic_DNA"/>
</dbReference>
<protein>
    <submittedName>
        <fullName evidence="2">Uncharacterized protein</fullName>
    </submittedName>
</protein>
<feature type="region of interest" description="Disordered" evidence="1">
    <location>
        <begin position="60"/>
        <end position="82"/>
    </location>
</feature>
<evidence type="ECO:0000256" key="1">
    <source>
        <dbReference type="SAM" id="MobiDB-lite"/>
    </source>
</evidence>
<evidence type="ECO:0000313" key="2">
    <source>
        <dbReference type="EMBL" id="EYC29846.1"/>
    </source>
</evidence>
<evidence type="ECO:0000313" key="3">
    <source>
        <dbReference type="Proteomes" id="UP000024635"/>
    </source>
</evidence>
<organism evidence="2 3">
    <name type="scientific">Ancylostoma ceylanicum</name>
    <dbReference type="NCBI Taxonomy" id="53326"/>
    <lineage>
        <taxon>Eukaryota</taxon>
        <taxon>Metazoa</taxon>
        <taxon>Ecdysozoa</taxon>
        <taxon>Nematoda</taxon>
        <taxon>Chromadorea</taxon>
        <taxon>Rhabditida</taxon>
        <taxon>Rhabditina</taxon>
        <taxon>Rhabditomorpha</taxon>
        <taxon>Strongyloidea</taxon>
        <taxon>Ancylostomatidae</taxon>
        <taxon>Ancylostomatinae</taxon>
        <taxon>Ancylostoma</taxon>
    </lineage>
</organism>
<proteinExistence type="predicted"/>
<sequence>MFCLKVGLSYLVKEFGSCDISRTPSKKERKVIDSLSSILRDAVYDNLIIDCEEESRVEEDERDPKWIADDEDTPARKGNGSVRFGDVEISEEKVKETIEYYRSTNKNSRPLSSMRSRSRSIESKHHLEKLRRLEKESGLLTQFLLNGKLERSHAAQTSDISLRDSDIRQMALKTDKDESLLENFKASYRWIQEFIAVYLQAHHFFDCAQISVVVNQCLIYGPKLWEIFVTSEKLW</sequence>
<gene>
    <name evidence="2" type="primary">Acey_s0005.g2290</name>
    <name evidence="2" type="ORF">Y032_0005g2290</name>
</gene>
<accession>A0A016VR82</accession>